<reference evidence="3 4" key="1">
    <citation type="submission" date="2019-11" db="EMBL/GenBank/DDBJ databases">
        <authorList>
            <person name="Ren C."/>
            <person name="Wang H."/>
            <person name="Xu Y."/>
        </authorList>
    </citation>
    <scope>NUCLEOTIDE SEQUENCE [LARGE SCALE GENOMIC DNA]</scope>
    <source>
        <strain evidence="4">JNU-WLY1368</strain>
        <strain evidence="1 3">LBM 19010</strain>
    </source>
</reference>
<dbReference type="Proteomes" id="UP000509623">
    <property type="component" value="Chromosome"/>
</dbReference>
<proteinExistence type="predicted"/>
<dbReference type="AlphaFoldDB" id="A0A859DMG7"/>
<dbReference type="EMBL" id="CP046051">
    <property type="protein sequence ID" value="QKN23187.1"/>
    <property type="molecule type" value="Genomic_DNA"/>
</dbReference>
<dbReference type="Pfam" id="PF05135">
    <property type="entry name" value="Phage_connect_1"/>
    <property type="match status" value="1"/>
</dbReference>
<reference evidence="2" key="2">
    <citation type="journal article" date="2021" name="Appl. Environ. Microbiol.">
        <title>Adaptability of a Caproate-Producing Bacterium Contributes to Its Dominance in an Anaerobic Fermentation System.</title>
        <authorList>
            <person name="Wang H."/>
            <person name="Gu Y."/>
            <person name="Zhou W."/>
            <person name="Zhao D."/>
            <person name="Qiao Z."/>
            <person name="Zheng J."/>
            <person name="Gao J."/>
            <person name="Chen X."/>
            <person name="Ren C."/>
            <person name="Xu Y."/>
        </authorList>
    </citation>
    <scope>NUCLEOTIDE SEQUENCE</scope>
    <source>
        <strain evidence="2">JNU-WLY1368</strain>
    </source>
</reference>
<keyword evidence="4" id="KW-1185">Reference proteome</keyword>
<dbReference type="InterPro" id="IPR006450">
    <property type="entry name" value="Phage_HK97_gp6-like"/>
</dbReference>
<dbReference type="CDD" id="cd08054">
    <property type="entry name" value="gp6"/>
    <property type="match status" value="1"/>
</dbReference>
<evidence type="ECO:0000313" key="2">
    <source>
        <dbReference type="EMBL" id="QKO30097.1"/>
    </source>
</evidence>
<sequence>MLITLDEAKLYLHIDSTDEDSMITGFIETAEKLCMNIARVDETGLLASKETARIAELYAVAYLYENRENADFKELTSMLRAILFGIRKDTF</sequence>
<protein>
    <submittedName>
        <fullName evidence="1">Phage gp6-like head-tail connector protein</fullName>
    </submittedName>
</protein>
<dbReference type="Proteomes" id="UP000501316">
    <property type="component" value="Chromosome"/>
</dbReference>
<evidence type="ECO:0000313" key="1">
    <source>
        <dbReference type="EMBL" id="QKN23187.1"/>
    </source>
</evidence>
<evidence type="ECO:0000313" key="3">
    <source>
        <dbReference type="Proteomes" id="UP000501316"/>
    </source>
</evidence>
<dbReference type="KEGG" id="clf:GJQ69_00985"/>
<dbReference type="EMBL" id="CP046161">
    <property type="protein sequence ID" value="QKO30097.1"/>
    <property type="molecule type" value="Genomic_DNA"/>
</dbReference>
<gene>
    <name evidence="1" type="ORF">GJQ69_00985</name>
    <name evidence="2" type="ORF">GKP14_03165</name>
</gene>
<dbReference type="NCBIfam" id="TIGR01560">
    <property type="entry name" value="put_DNA_pack"/>
    <property type="match status" value="1"/>
</dbReference>
<name>A0A859DMG7_9FIRM</name>
<evidence type="ECO:0000313" key="4">
    <source>
        <dbReference type="Proteomes" id="UP000509623"/>
    </source>
</evidence>
<organism evidence="1 3">
    <name type="scientific">Caproicibacterium lactatifermentans</name>
    <dbReference type="NCBI Taxonomy" id="2666138"/>
    <lineage>
        <taxon>Bacteria</taxon>
        <taxon>Bacillati</taxon>
        <taxon>Bacillota</taxon>
        <taxon>Clostridia</taxon>
        <taxon>Eubacteriales</taxon>
        <taxon>Oscillospiraceae</taxon>
        <taxon>Caproicibacterium</taxon>
    </lineage>
</organism>
<dbReference type="InterPro" id="IPR021146">
    <property type="entry name" value="Phage_gp6-like_head-tail"/>
</dbReference>
<reference evidence="2" key="3">
    <citation type="journal article" date="2022" name="Int. J. Syst. Evol. Microbiol.">
        <title>Caproicibacterium lactatifermentans sp. nov., isolated from pit clay used for the production of Chinese strong aroma-type liquor.</title>
        <authorList>
            <person name="Wang H."/>
            <person name="Gu Y."/>
            <person name="Zhao D."/>
            <person name="Qiao Z."/>
            <person name="Zheng J."/>
            <person name="Gao J."/>
            <person name="Ren C."/>
            <person name="Xu Y."/>
        </authorList>
    </citation>
    <scope>NUCLEOTIDE SEQUENCE</scope>
    <source>
        <strain evidence="2">JNU-WLY1368</strain>
    </source>
</reference>
<dbReference type="Gene3D" id="1.10.3230.30">
    <property type="entry name" value="Phage gp6-like head-tail connector protein"/>
    <property type="match status" value="1"/>
</dbReference>
<accession>A0A859DMG7</accession>
<dbReference type="RefSeq" id="WP_174192689.1">
    <property type="nucleotide sequence ID" value="NZ_CP046051.1"/>
</dbReference>